<protein>
    <submittedName>
        <fullName evidence="1">Uncharacterized protein</fullName>
    </submittedName>
</protein>
<reference evidence="1" key="1">
    <citation type="submission" date="2014-09" db="EMBL/GenBank/DDBJ databases">
        <authorList>
            <person name="Magalhaes I.L.F."/>
            <person name="Oliveira U."/>
            <person name="Santos F.R."/>
            <person name="Vidigal T.H.D.A."/>
            <person name="Brescovit A.D."/>
            <person name="Santos A.J."/>
        </authorList>
    </citation>
    <scope>NUCLEOTIDE SEQUENCE</scope>
    <source>
        <tissue evidence="1">Shoot tissue taken approximately 20 cm above the soil surface</tissue>
    </source>
</reference>
<evidence type="ECO:0000313" key="1">
    <source>
        <dbReference type="EMBL" id="JAD82333.1"/>
    </source>
</evidence>
<reference evidence="1" key="2">
    <citation type="journal article" date="2015" name="Data Brief">
        <title>Shoot transcriptome of the giant reed, Arundo donax.</title>
        <authorList>
            <person name="Barrero R.A."/>
            <person name="Guerrero F.D."/>
            <person name="Moolhuijzen P."/>
            <person name="Goolsby J.A."/>
            <person name="Tidwell J."/>
            <person name="Bellgard S.E."/>
            <person name="Bellgard M.I."/>
        </authorList>
    </citation>
    <scope>NUCLEOTIDE SEQUENCE</scope>
    <source>
        <tissue evidence="1">Shoot tissue taken approximately 20 cm above the soil surface</tissue>
    </source>
</reference>
<name>A0A0A9D6L1_ARUDO</name>
<organism evidence="1">
    <name type="scientific">Arundo donax</name>
    <name type="common">Giant reed</name>
    <name type="synonym">Donax arundinaceus</name>
    <dbReference type="NCBI Taxonomy" id="35708"/>
    <lineage>
        <taxon>Eukaryota</taxon>
        <taxon>Viridiplantae</taxon>
        <taxon>Streptophyta</taxon>
        <taxon>Embryophyta</taxon>
        <taxon>Tracheophyta</taxon>
        <taxon>Spermatophyta</taxon>
        <taxon>Magnoliopsida</taxon>
        <taxon>Liliopsida</taxon>
        <taxon>Poales</taxon>
        <taxon>Poaceae</taxon>
        <taxon>PACMAD clade</taxon>
        <taxon>Arundinoideae</taxon>
        <taxon>Arundineae</taxon>
        <taxon>Arundo</taxon>
    </lineage>
</organism>
<proteinExistence type="predicted"/>
<dbReference type="EMBL" id="GBRH01215562">
    <property type="protein sequence ID" value="JAD82333.1"/>
    <property type="molecule type" value="Transcribed_RNA"/>
</dbReference>
<accession>A0A0A9D6L1</accession>
<dbReference type="AlphaFoldDB" id="A0A0A9D6L1"/>
<sequence>MQQSSMEPCPRLSISHSSVEILGADGHNHSLCICTTYQQEESRVLAGDPSSQGG</sequence>